<dbReference type="OrthoDB" id="9764279at2"/>
<gene>
    <name evidence="1" type="ORF">FRACA_1220010</name>
</gene>
<name>A0A2I2KK44_9ACTN</name>
<dbReference type="Proteomes" id="UP000234331">
    <property type="component" value="Unassembled WGS sequence"/>
</dbReference>
<evidence type="ECO:0000313" key="2">
    <source>
        <dbReference type="Proteomes" id="UP000234331"/>
    </source>
</evidence>
<reference evidence="1 2" key="1">
    <citation type="submission" date="2017-06" db="EMBL/GenBank/DDBJ databases">
        <authorList>
            <person name="Kim H.J."/>
            <person name="Triplett B.A."/>
        </authorList>
    </citation>
    <scope>NUCLEOTIDE SEQUENCE [LARGE SCALE GENOMIC DNA]</scope>
    <source>
        <strain evidence="1">FRACA_ARgP5</strain>
    </source>
</reference>
<protein>
    <submittedName>
        <fullName evidence="1">Uncharacterized protein</fullName>
    </submittedName>
</protein>
<dbReference type="RefSeq" id="WP_101830134.1">
    <property type="nucleotide sequence ID" value="NZ_FZMO01000027.1"/>
</dbReference>
<proteinExistence type="predicted"/>
<sequence length="151" mass="14685">MLSILMDKVGSEVTRPWGYRSGVLAATTVAAVKAAGGLGIGGLGIDGLRIQGLGIGDSRPGGALVDGFDGVTPAVGTSIFGTSIFGPATLCATAFGTDAFGTPFVGIAPRPAGGNAQASVVAVAAGATAVEAPMPAHRHLSSGSVRDPLPD</sequence>
<accession>A0A2I2KK44</accession>
<keyword evidence="2" id="KW-1185">Reference proteome</keyword>
<dbReference type="EMBL" id="FZMO01000027">
    <property type="protein sequence ID" value="SNQ46038.1"/>
    <property type="molecule type" value="Genomic_DNA"/>
</dbReference>
<organism evidence="1 2">
    <name type="scientific">Frankia canadensis</name>
    <dbReference type="NCBI Taxonomy" id="1836972"/>
    <lineage>
        <taxon>Bacteria</taxon>
        <taxon>Bacillati</taxon>
        <taxon>Actinomycetota</taxon>
        <taxon>Actinomycetes</taxon>
        <taxon>Frankiales</taxon>
        <taxon>Frankiaceae</taxon>
        <taxon>Frankia</taxon>
    </lineage>
</organism>
<evidence type="ECO:0000313" key="1">
    <source>
        <dbReference type="EMBL" id="SNQ46038.1"/>
    </source>
</evidence>
<dbReference type="AlphaFoldDB" id="A0A2I2KK44"/>